<dbReference type="Proteomes" id="UP001085076">
    <property type="component" value="Miscellaneous, Linkage group lg04"/>
</dbReference>
<gene>
    <name evidence="2" type="ORF">J5N97_016917</name>
</gene>
<protein>
    <submittedName>
        <fullName evidence="2">Uncharacterized protein</fullName>
    </submittedName>
</protein>
<name>A0A9D5CM63_9LILI</name>
<comment type="caution">
    <text evidence="2">The sequence shown here is derived from an EMBL/GenBank/DDBJ whole genome shotgun (WGS) entry which is preliminary data.</text>
</comment>
<dbReference type="EMBL" id="JAGGNH010000004">
    <property type="protein sequence ID" value="KAJ0974952.1"/>
    <property type="molecule type" value="Genomic_DNA"/>
</dbReference>
<dbReference type="OrthoDB" id="1927989at2759"/>
<evidence type="ECO:0000313" key="2">
    <source>
        <dbReference type="EMBL" id="KAJ0974952.1"/>
    </source>
</evidence>
<feature type="region of interest" description="Disordered" evidence="1">
    <location>
        <begin position="143"/>
        <end position="167"/>
    </location>
</feature>
<proteinExistence type="predicted"/>
<dbReference type="PANTHER" id="PTHR31722">
    <property type="entry name" value="OS06G0675200 PROTEIN"/>
    <property type="match status" value="1"/>
</dbReference>
<evidence type="ECO:0000256" key="1">
    <source>
        <dbReference type="SAM" id="MobiDB-lite"/>
    </source>
</evidence>
<organism evidence="2 3">
    <name type="scientific">Dioscorea zingiberensis</name>
    <dbReference type="NCBI Taxonomy" id="325984"/>
    <lineage>
        <taxon>Eukaryota</taxon>
        <taxon>Viridiplantae</taxon>
        <taxon>Streptophyta</taxon>
        <taxon>Embryophyta</taxon>
        <taxon>Tracheophyta</taxon>
        <taxon>Spermatophyta</taxon>
        <taxon>Magnoliopsida</taxon>
        <taxon>Liliopsida</taxon>
        <taxon>Dioscoreales</taxon>
        <taxon>Dioscoreaceae</taxon>
        <taxon>Dioscorea</taxon>
    </lineage>
</organism>
<keyword evidence="3" id="KW-1185">Reference proteome</keyword>
<dbReference type="AlphaFoldDB" id="A0A9D5CM63"/>
<accession>A0A9D5CM63</accession>
<reference evidence="2" key="1">
    <citation type="submission" date="2021-03" db="EMBL/GenBank/DDBJ databases">
        <authorList>
            <person name="Li Z."/>
            <person name="Yang C."/>
        </authorList>
    </citation>
    <scope>NUCLEOTIDE SEQUENCE</scope>
    <source>
        <strain evidence="2">Dzin_1.0</strain>
        <tissue evidence="2">Leaf</tissue>
    </source>
</reference>
<evidence type="ECO:0000313" key="3">
    <source>
        <dbReference type="Proteomes" id="UP001085076"/>
    </source>
</evidence>
<sequence>MACINMYSSGQEHHQGAIPMSPRISFSNDFVVEQAGISSVPKHSASPGDPDFEFSIGSRPMMAADELFFKGRLVPLRESCTIPRPTTTTTTLREELLAGDEDDAGAWSSSTRPAKSIKWKEFLGLKKPVGHCGNKKLEKSEGGVLASVEEDGGKSTLQEMRSDGGGL</sequence>
<dbReference type="PANTHER" id="PTHR31722:SF62">
    <property type="entry name" value="EMB|CAB62433.1"/>
    <property type="match status" value="1"/>
</dbReference>
<reference evidence="2" key="2">
    <citation type="journal article" date="2022" name="Hortic Res">
        <title>The genome of Dioscorea zingiberensis sheds light on the biosynthesis, origin and evolution of the medicinally important diosgenin saponins.</title>
        <authorList>
            <person name="Li Y."/>
            <person name="Tan C."/>
            <person name="Li Z."/>
            <person name="Guo J."/>
            <person name="Li S."/>
            <person name="Chen X."/>
            <person name="Wang C."/>
            <person name="Dai X."/>
            <person name="Yang H."/>
            <person name="Song W."/>
            <person name="Hou L."/>
            <person name="Xu J."/>
            <person name="Tong Z."/>
            <person name="Xu A."/>
            <person name="Yuan X."/>
            <person name="Wang W."/>
            <person name="Yang Q."/>
            <person name="Chen L."/>
            <person name="Sun Z."/>
            <person name="Wang K."/>
            <person name="Pan B."/>
            <person name="Chen J."/>
            <person name="Bao Y."/>
            <person name="Liu F."/>
            <person name="Qi X."/>
            <person name="Gang D.R."/>
            <person name="Wen J."/>
            <person name="Li J."/>
        </authorList>
    </citation>
    <scope>NUCLEOTIDE SEQUENCE</scope>
    <source>
        <strain evidence="2">Dzin_1.0</strain>
    </source>
</reference>